<gene>
    <name evidence="2" type="ORF">WFZ85_11940</name>
</gene>
<keyword evidence="1" id="KW-0812">Transmembrane</keyword>
<keyword evidence="1" id="KW-0472">Membrane</keyword>
<feature type="transmembrane region" description="Helical" evidence="1">
    <location>
        <begin position="59"/>
        <end position="78"/>
    </location>
</feature>
<proteinExistence type="predicted"/>
<evidence type="ECO:0000313" key="3">
    <source>
        <dbReference type="Proteomes" id="UP001460072"/>
    </source>
</evidence>
<name>A0ABU9N6J9_9FLAO</name>
<dbReference type="EMBL" id="JBCGDO010000016">
    <property type="protein sequence ID" value="MEM0543329.1"/>
    <property type="molecule type" value="Genomic_DNA"/>
</dbReference>
<protein>
    <recommendedName>
        <fullName evidence="4">DUF485 domain-containing protein</fullName>
    </recommendedName>
</protein>
<comment type="caution">
    <text evidence="2">The sequence shown here is derived from an EMBL/GenBank/DDBJ whole genome shotgun (WGS) entry which is preliminary data.</text>
</comment>
<evidence type="ECO:0008006" key="4">
    <source>
        <dbReference type="Google" id="ProtNLM"/>
    </source>
</evidence>
<reference evidence="2 3" key="1">
    <citation type="submission" date="2024-03" db="EMBL/GenBank/DDBJ databases">
        <title>Two novel species of the genus Flavobacterium exhibiting potentially degradation of complex polysaccharides.</title>
        <authorList>
            <person name="Lian X."/>
        </authorList>
    </citation>
    <scope>NUCLEOTIDE SEQUENCE [LARGE SCALE GENOMIC DNA]</scope>
    <source>
        <strain evidence="3">j3</strain>
    </source>
</reference>
<dbReference type="Proteomes" id="UP001460072">
    <property type="component" value="Unassembled WGS sequence"/>
</dbReference>
<keyword evidence="1" id="KW-1133">Transmembrane helix</keyword>
<accession>A0ABU9N6J9</accession>
<feature type="transmembrane region" description="Helical" evidence="1">
    <location>
        <begin position="20"/>
        <end position="39"/>
    </location>
</feature>
<dbReference type="RefSeq" id="WP_342696524.1">
    <property type="nucleotide sequence ID" value="NZ_JBCGDO010000016.1"/>
</dbReference>
<sequence length="93" mass="10406">MNINEEKENILLKYSSKLSAYFIIIAVLGFGILMLPFIFEGGETPNYGIVGDTVGGLLNPIIAIPATILTFLAFWVQYKANLEEKKHLQNFLN</sequence>
<organism evidence="2 3">
    <name type="scientific">Flavobacterium aureirubrum</name>
    <dbReference type="NCBI Taxonomy" id="3133147"/>
    <lineage>
        <taxon>Bacteria</taxon>
        <taxon>Pseudomonadati</taxon>
        <taxon>Bacteroidota</taxon>
        <taxon>Flavobacteriia</taxon>
        <taxon>Flavobacteriales</taxon>
        <taxon>Flavobacteriaceae</taxon>
        <taxon>Flavobacterium</taxon>
    </lineage>
</organism>
<evidence type="ECO:0000256" key="1">
    <source>
        <dbReference type="SAM" id="Phobius"/>
    </source>
</evidence>
<evidence type="ECO:0000313" key="2">
    <source>
        <dbReference type="EMBL" id="MEM0543329.1"/>
    </source>
</evidence>
<keyword evidence="3" id="KW-1185">Reference proteome</keyword>